<keyword evidence="3" id="KW-1185">Reference proteome</keyword>
<dbReference type="AlphaFoldDB" id="A0A2S4MLA8"/>
<accession>A0A2S4MLA8</accession>
<name>A0A2S4MLA8_9HYPH</name>
<dbReference type="EMBL" id="PQFZ01000002">
    <property type="protein sequence ID" value="POR55533.1"/>
    <property type="molecule type" value="Genomic_DNA"/>
</dbReference>
<evidence type="ECO:0000313" key="3">
    <source>
        <dbReference type="Proteomes" id="UP000236919"/>
    </source>
</evidence>
<dbReference type="RefSeq" id="WP_103717131.1">
    <property type="nucleotide sequence ID" value="NZ_PQFZ01000002.1"/>
</dbReference>
<organism evidence="2 3">
    <name type="scientific">Bosea psychrotolerans</name>
    <dbReference type="NCBI Taxonomy" id="1871628"/>
    <lineage>
        <taxon>Bacteria</taxon>
        <taxon>Pseudomonadati</taxon>
        <taxon>Pseudomonadota</taxon>
        <taxon>Alphaproteobacteria</taxon>
        <taxon>Hyphomicrobiales</taxon>
        <taxon>Boseaceae</taxon>
        <taxon>Bosea</taxon>
    </lineage>
</organism>
<gene>
    <name evidence="2" type="ORF">CYD53_102423</name>
</gene>
<protein>
    <submittedName>
        <fullName evidence="2">Uncharacterized protein</fullName>
    </submittedName>
</protein>
<comment type="caution">
    <text evidence="2">The sequence shown here is derived from an EMBL/GenBank/DDBJ whole genome shotgun (WGS) entry which is preliminary data.</text>
</comment>
<reference evidence="2 3" key="1">
    <citation type="submission" date="2018-01" db="EMBL/GenBank/DDBJ databases">
        <title>Genomic Encyclopedia of Type Strains, Phase III (KMG-III): the genomes of soil and plant-associated and newly described type strains.</title>
        <authorList>
            <person name="Whitman W."/>
        </authorList>
    </citation>
    <scope>NUCLEOTIDE SEQUENCE [LARGE SCALE GENOMIC DNA]</scope>
    <source>
        <strain evidence="2 3">1131</strain>
    </source>
</reference>
<dbReference type="Proteomes" id="UP000236919">
    <property type="component" value="Unassembled WGS sequence"/>
</dbReference>
<proteinExistence type="predicted"/>
<dbReference type="OrthoDB" id="9801741at2"/>
<evidence type="ECO:0000313" key="2">
    <source>
        <dbReference type="EMBL" id="POR55533.1"/>
    </source>
</evidence>
<sequence>MLQRITLHLARTPSHPEGDSRDGYEIAAPLTEDGRLDAEQWHLERERCRVRRFRPGEPDRHGWLLHRAGGDGGATWLIDYDDRRRDDDEGTFKLDRHRIAVGEYISVRGDDGDFVPFRVVSIRKIGSVSLALSGQP</sequence>
<feature type="region of interest" description="Disordered" evidence="1">
    <location>
        <begin position="1"/>
        <end position="23"/>
    </location>
</feature>
<evidence type="ECO:0000256" key="1">
    <source>
        <dbReference type="SAM" id="MobiDB-lite"/>
    </source>
</evidence>
<feature type="compositionally biased region" description="Basic and acidic residues" evidence="1">
    <location>
        <begin position="14"/>
        <end position="23"/>
    </location>
</feature>